<evidence type="ECO:0000256" key="1">
    <source>
        <dbReference type="SAM" id="MobiDB-lite"/>
    </source>
</evidence>
<gene>
    <name evidence="2" type="ORF">CVT25_000921</name>
</gene>
<protein>
    <submittedName>
        <fullName evidence="2">Uncharacterized protein</fullName>
    </submittedName>
</protein>
<evidence type="ECO:0000313" key="2">
    <source>
        <dbReference type="EMBL" id="PPQ95392.1"/>
    </source>
</evidence>
<dbReference type="Proteomes" id="UP000283269">
    <property type="component" value="Unassembled WGS sequence"/>
</dbReference>
<feature type="region of interest" description="Disordered" evidence="1">
    <location>
        <begin position="542"/>
        <end position="562"/>
    </location>
</feature>
<feature type="compositionally biased region" description="Low complexity" evidence="1">
    <location>
        <begin position="476"/>
        <end position="485"/>
    </location>
</feature>
<comment type="caution">
    <text evidence="2">The sequence shown here is derived from an EMBL/GenBank/DDBJ whole genome shotgun (WGS) entry which is preliminary data.</text>
</comment>
<sequence length="646" mass="71278">MSSSTGKTQVIHGAMTQMFLENDEAPWFYGPWQETTGIMHGLFPTDDSELPKGWTREIANSRHSYFEQFNQQKSQDDKIKFATARKNAAHIPGRIHWRKFITENWKRWGIHSKINAVLLEEGIHPLIKIRIVSLEKGAVDAFEALLALDKDKATKAKIQAVILKLARWKALVDALRISDAMERFNPRVNVTSAKAKSGEAKLNTSALKSLASQEDIEDPVNLYEGFFNTPDPLDSVALQHQHPITAVKVGGFDDGADLGVEVESKMTPEELARNLELYSLLAGGTLNPPEDDYDEDDPKYMLDSEVNSKIKHRMKFIVDADQMIEDIDNSAKKEKSGKKAVKNPSVDGDRLNVVVVKQSKPRWKSMKSAEVLDDNIVTESIQTAGQDTAAPPDRTVHPLRENSAVEIAVTTSLATPSVPLQETADNPDPDDPMLGNEGGNVEDGTLNDDYDMLISESKSTATYPGDNVSTSCTGASHSSLSSPKTSTRRRATQSPEASRAVEKRPRMNPLHVDSPRSPISREPTDVLMGQLSLLPAYTEKSIRDSRVRPPAAIQSDSQPTSLLVGVDQEMTLKPRRLDFASLSQGQEQGSSSRHEGLPPSLDSFDSTMRRRTVLPFGRKRSVSLSPPPSSMSSINPFKGKGKKRHG</sequence>
<feature type="region of interest" description="Disordered" evidence="1">
    <location>
        <begin position="410"/>
        <end position="447"/>
    </location>
</feature>
<dbReference type="EMBL" id="NHYD01000045">
    <property type="protein sequence ID" value="PPQ95392.1"/>
    <property type="molecule type" value="Genomic_DNA"/>
</dbReference>
<feature type="compositionally biased region" description="Low complexity" evidence="1">
    <location>
        <begin position="581"/>
        <end position="591"/>
    </location>
</feature>
<accession>A0A409XX95</accession>
<feature type="region of interest" description="Disordered" evidence="1">
    <location>
        <begin position="575"/>
        <end position="646"/>
    </location>
</feature>
<dbReference type="OrthoDB" id="3270319at2759"/>
<evidence type="ECO:0000313" key="3">
    <source>
        <dbReference type="Proteomes" id="UP000283269"/>
    </source>
</evidence>
<proteinExistence type="predicted"/>
<name>A0A409XX95_PSICY</name>
<dbReference type="STRING" id="93625.A0A409XX95"/>
<reference evidence="2 3" key="1">
    <citation type="journal article" date="2018" name="Evol. Lett.">
        <title>Horizontal gene cluster transfer increased hallucinogenic mushroom diversity.</title>
        <authorList>
            <person name="Reynolds H.T."/>
            <person name="Vijayakumar V."/>
            <person name="Gluck-Thaler E."/>
            <person name="Korotkin H.B."/>
            <person name="Matheny P.B."/>
            <person name="Slot J.C."/>
        </authorList>
    </citation>
    <scope>NUCLEOTIDE SEQUENCE [LARGE SCALE GENOMIC DNA]</scope>
    <source>
        <strain evidence="2 3">2631</strain>
    </source>
</reference>
<organism evidence="2 3">
    <name type="scientific">Psilocybe cyanescens</name>
    <dbReference type="NCBI Taxonomy" id="93625"/>
    <lineage>
        <taxon>Eukaryota</taxon>
        <taxon>Fungi</taxon>
        <taxon>Dikarya</taxon>
        <taxon>Basidiomycota</taxon>
        <taxon>Agaricomycotina</taxon>
        <taxon>Agaricomycetes</taxon>
        <taxon>Agaricomycetidae</taxon>
        <taxon>Agaricales</taxon>
        <taxon>Agaricineae</taxon>
        <taxon>Strophariaceae</taxon>
        <taxon>Psilocybe</taxon>
    </lineage>
</organism>
<keyword evidence="3" id="KW-1185">Reference proteome</keyword>
<dbReference type="AlphaFoldDB" id="A0A409XX95"/>
<feature type="compositionally biased region" description="Polar residues" evidence="1">
    <location>
        <begin position="410"/>
        <end position="424"/>
    </location>
</feature>
<feature type="region of interest" description="Disordered" evidence="1">
    <location>
        <begin position="459"/>
        <end position="522"/>
    </location>
</feature>
<dbReference type="InParanoid" id="A0A409XX95"/>
<feature type="compositionally biased region" description="Basic residues" evidence="1">
    <location>
        <begin position="609"/>
        <end position="621"/>
    </location>
</feature>
<feature type="compositionally biased region" description="Polar residues" evidence="1">
    <location>
        <begin position="459"/>
        <end position="475"/>
    </location>
</feature>